<dbReference type="Proteomes" id="UP000248330">
    <property type="component" value="Unassembled WGS sequence"/>
</dbReference>
<proteinExistence type="predicted"/>
<organism evidence="1 2">
    <name type="scientific">Sinimarinibacterium flocculans</name>
    <dbReference type="NCBI Taxonomy" id="985250"/>
    <lineage>
        <taxon>Bacteria</taxon>
        <taxon>Pseudomonadati</taxon>
        <taxon>Pseudomonadota</taxon>
        <taxon>Gammaproteobacteria</taxon>
        <taxon>Nevskiales</taxon>
        <taxon>Nevskiaceae</taxon>
        <taxon>Sinimarinibacterium</taxon>
    </lineage>
</organism>
<protein>
    <submittedName>
        <fullName evidence="1">Uncharacterized protein</fullName>
    </submittedName>
</protein>
<evidence type="ECO:0000313" key="2">
    <source>
        <dbReference type="Proteomes" id="UP000248330"/>
    </source>
</evidence>
<dbReference type="EMBL" id="QICN01000001">
    <property type="protein sequence ID" value="PXV70963.1"/>
    <property type="molecule type" value="Genomic_DNA"/>
</dbReference>
<accession>A0A318EDR7</accession>
<keyword evidence="2" id="KW-1185">Reference proteome</keyword>
<comment type="caution">
    <text evidence="1">The sequence shown here is derived from an EMBL/GenBank/DDBJ whole genome shotgun (WGS) entry which is preliminary data.</text>
</comment>
<name>A0A318EDR7_9GAMM</name>
<evidence type="ECO:0000313" key="1">
    <source>
        <dbReference type="EMBL" id="PXV70963.1"/>
    </source>
</evidence>
<dbReference type="AlphaFoldDB" id="A0A318EDR7"/>
<sequence>MHRATRSAFATSGAPNTVRADKIAPALRTRLTLRPGENGTRKLQAKYGPRLLAVRYRYDPVGQRRLKTVELIKEEIPWSVPRARNAPAADTPVHIRIALDELELRQDVKAAGARWDKDRKLWLLPYRLVAGLDARIVVTGSI</sequence>
<gene>
    <name evidence="1" type="ORF">C8D93_1011</name>
</gene>
<reference evidence="1 2" key="1">
    <citation type="submission" date="2018-04" db="EMBL/GenBank/DDBJ databases">
        <title>Genomic Encyclopedia of Type Strains, Phase IV (KMG-IV): sequencing the most valuable type-strain genomes for metagenomic binning, comparative biology and taxonomic classification.</title>
        <authorList>
            <person name="Goeker M."/>
        </authorList>
    </citation>
    <scope>NUCLEOTIDE SEQUENCE [LARGE SCALE GENOMIC DNA]</scope>
    <source>
        <strain evidence="1 2">DSM 104150</strain>
    </source>
</reference>